<dbReference type="GO" id="GO:0008081">
    <property type="term" value="F:phosphoric diester hydrolase activity"/>
    <property type="evidence" value="ECO:0007669"/>
    <property type="project" value="TreeGrafter"/>
</dbReference>
<reference evidence="2" key="1">
    <citation type="submission" date="2021-06" db="EMBL/GenBank/DDBJ databases">
        <authorList>
            <person name="Kallberg Y."/>
            <person name="Tangrot J."/>
            <person name="Rosling A."/>
        </authorList>
    </citation>
    <scope>NUCLEOTIDE SEQUENCE</scope>
    <source>
        <strain evidence="2">MT106</strain>
    </source>
</reference>
<proteinExistence type="predicted"/>
<dbReference type="AlphaFoldDB" id="A0A9N9C6H0"/>
<dbReference type="GO" id="GO:0003677">
    <property type="term" value="F:DNA binding"/>
    <property type="evidence" value="ECO:0007669"/>
    <property type="project" value="InterPro"/>
</dbReference>
<protein>
    <submittedName>
        <fullName evidence="2">9342_t:CDS:1</fullName>
    </submittedName>
</protein>
<dbReference type="Pfam" id="PF01261">
    <property type="entry name" value="AP_endonuc_2"/>
    <property type="match status" value="1"/>
</dbReference>
<dbReference type="InterPro" id="IPR001719">
    <property type="entry name" value="AP_endonuc_2"/>
</dbReference>
<gene>
    <name evidence="2" type="ORF">AGERDE_LOCUS8547</name>
</gene>
<comment type="caution">
    <text evidence="2">The sequence shown here is derived from an EMBL/GenBank/DDBJ whole genome shotgun (WGS) entry which is preliminary data.</text>
</comment>
<dbReference type="EMBL" id="CAJVPL010001846">
    <property type="protein sequence ID" value="CAG8589767.1"/>
    <property type="molecule type" value="Genomic_DNA"/>
</dbReference>
<dbReference type="PANTHER" id="PTHR21445">
    <property type="entry name" value="ENDONUCLEASE IV ENDODEOXYRIBONUCLEASE IV"/>
    <property type="match status" value="1"/>
</dbReference>
<dbReference type="InterPro" id="IPR013022">
    <property type="entry name" value="Xyl_isomerase-like_TIM-brl"/>
</dbReference>
<dbReference type="SUPFAM" id="SSF51658">
    <property type="entry name" value="Xylose isomerase-like"/>
    <property type="match status" value="1"/>
</dbReference>
<evidence type="ECO:0000313" key="2">
    <source>
        <dbReference type="EMBL" id="CAG8589767.1"/>
    </source>
</evidence>
<sequence>MPKIGITHNWQEKYNCEQDFEQVHLSRPDIENKGFTEWQYPENWDNGTHGNNYVHISTSLSISNAGKEYTRSDGTKHKPNLARILEKIDYARKAKMKGVIIHCGSKNGKDMKKVGKHGKKKKVPITQKEFDDNWKQIINNNEAHGRNNPQDKVKIFVENSASKNCYGAKWTELRKIAKEPNVAICIDTMHWFATGNSWEELYEATKDNKVQLFYLNDIPHAVTLGSGIDRYEQIGKGQLPVSVIEHVITQGKDIIIETPNPWQWGREILNLRK</sequence>
<organism evidence="2 3">
    <name type="scientific">Ambispora gerdemannii</name>
    <dbReference type="NCBI Taxonomy" id="144530"/>
    <lineage>
        <taxon>Eukaryota</taxon>
        <taxon>Fungi</taxon>
        <taxon>Fungi incertae sedis</taxon>
        <taxon>Mucoromycota</taxon>
        <taxon>Glomeromycotina</taxon>
        <taxon>Glomeromycetes</taxon>
        <taxon>Archaeosporales</taxon>
        <taxon>Ambisporaceae</taxon>
        <taxon>Ambispora</taxon>
    </lineage>
</organism>
<dbReference type="Proteomes" id="UP000789831">
    <property type="component" value="Unassembled WGS sequence"/>
</dbReference>
<dbReference type="Gene3D" id="3.20.20.150">
    <property type="entry name" value="Divalent-metal-dependent TIM barrel enzymes"/>
    <property type="match status" value="1"/>
</dbReference>
<keyword evidence="3" id="KW-1185">Reference proteome</keyword>
<evidence type="ECO:0000259" key="1">
    <source>
        <dbReference type="Pfam" id="PF01261"/>
    </source>
</evidence>
<accession>A0A9N9C6H0</accession>
<name>A0A9N9C6H0_9GLOM</name>
<evidence type="ECO:0000313" key="3">
    <source>
        <dbReference type="Proteomes" id="UP000789831"/>
    </source>
</evidence>
<dbReference type="OrthoDB" id="7663182at2759"/>
<dbReference type="PANTHER" id="PTHR21445:SF0">
    <property type="entry name" value="APURINIC-APYRIMIDINIC ENDONUCLEASE"/>
    <property type="match status" value="1"/>
</dbReference>
<dbReference type="GO" id="GO:0008270">
    <property type="term" value="F:zinc ion binding"/>
    <property type="evidence" value="ECO:0007669"/>
    <property type="project" value="InterPro"/>
</dbReference>
<dbReference type="InterPro" id="IPR036237">
    <property type="entry name" value="Xyl_isomerase-like_sf"/>
</dbReference>
<dbReference type="GO" id="GO:0006284">
    <property type="term" value="P:base-excision repair"/>
    <property type="evidence" value="ECO:0007669"/>
    <property type="project" value="TreeGrafter"/>
</dbReference>
<dbReference type="GO" id="GO:0003906">
    <property type="term" value="F:DNA-(apurinic or apyrimidinic site) endonuclease activity"/>
    <property type="evidence" value="ECO:0007669"/>
    <property type="project" value="TreeGrafter"/>
</dbReference>
<feature type="domain" description="Xylose isomerase-like TIM barrel" evidence="1">
    <location>
        <begin position="67"/>
        <end position="261"/>
    </location>
</feature>